<feature type="domain" description="Opacity-associated protein A LysM-like" evidence="10">
    <location>
        <begin position="108"/>
        <end position="175"/>
    </location>
</feature>
<dbReference type="Gene3D" id="3.10.450.350">
    <property type="match status" value="2"/>
</dbReference>
<feature type="domain" description="Csd3-like second N-terminal" evidence="11">
    <location>
        <begin position="200"/>
        <end position="318"/>
    </location>
</feature>
<dbReference type="InterPro" id="IPR011055">
    <property type="entry name" value="Dup_hybrid_motif"/>
</dbReference>
<feature type="domain" description="M23ase beta-sheet core" evidence="9">
    <location>
        <begin position="332"/>
        <end position="427"/>
    </location>
</feature>
<evidence type="ECO:0000259" key="11">
    <source>
        <dbReference type="Pfam" id="PF19425"/>
    </source>
</evidence>
<dbReference type="Pfam" id="PF04225">
    <property type="entry name" value="LysM_OapA"/>
    <property type="match status" value="1"/>
</dbReference>
<dbReference type="InterPro" id="IPR045834">
    <property type="entry name" value="Csd3_N2"/>
</dbReference>
<keyword evidence="13" id="KW-1185">Reference proteome</keyword>
<keyword evidence="7" id="KW-0482">Metalloprotease</keyword>
<evidence type="ECO:0000313" key="12">
    <source>
        <dbReference type="EMBL" id="MEG3184017.1"/>
    </source>
</evidence>
<dbReference type="Proteomes" id="UP001355056">
    <property type="component" value="Unassembled WGS sequence"/>
</dbReference>
<dbReference type="Pfam" id="PF01551">
    <property type="entry name" value="Peptidase_M23"/>
    <property type="match status" value="1"/>
</dbReference>
<dbReference type="EMBL" id="JAXGFP010000003">
    <property type="protein sequence ID" value="MEG3184017.1"/>
    <property type="molecule type" value="Genomic_DNA"/>
</dbReference>
<feature type="region of interest" description="Disordered" evidence="8">
    <location>
        <begin position="1"/>
        <end position="20"/>
    </location>
</feature>
<evidence type="ECO:0000256" key="3">
    <source>
        <dbReference type="ARBA" id="ARBA00022670"/>
    </source>
</evidence>
<gene>
    <name evidence="12" type="ORF">SNE34_08345</name>
</gene>
<comment type="caution">
    <text evidence="12">The sequence shown here is derived from an EMBL/GenBank/DDBJ whole genome shotgun (WGS) entry which is preliminary data.</text>
</comment>
<keyword evidence="5" id="KW-0378">Hydrolase</keyword>
<dbReference type="Gene3D" id="2.70.70.10">
    <property type="entry name" value="Glucose Permease (Domain IIA)"/>
    <property type="match status" value="1"/>
</dbReference>
<accession>A0ABU7YYL0</accession>
<feature type="compositionally biased region" description="Polar residues" evidence="8">
    <location>
        <begin position="1"/>
        <end position="15"/>
    </location>
</feature>
<dbReference type="Pfam" id="PF19425">
    <property type="entry name" value="Csd3_N2"/>
    <property type="match status" value="1"/>
</dbReference>
<dbReference type="PANTHER" id="PTHR21666:SF288">
    <property type="entry name" value="CELL DIVISION PROTEIN YTFB"/>
    <property type="match status" value="1"/>
</dbReference>
<dbReference type="PANTHER" id="PTHR21666">
    <property type="entry name" value="PEPTIDASE-RELATED"/>
    <property type="match status" value="1"/>
</dbReference>
<evidence type="ECO:0000256" key="6">
    <source>
        <dbReference type="ARBA" id="ARBA00022833"/>
    </source>
</evidence>
<keyword evidence="6" id="KW-0862">Zinc</keyword>
<dbReference type="InterPro" id="IPR007340">
    <property type="entry name" value="LysM_Opacity-associatedA"/>
</dbReference>
<comment type="cofactor">
    <cofactor evidence="1">
        <name>Zn(2+)</name>
        <dbReference type="ChEBI" id="CHEBI:29105"/>
    </cofactor>
</comment>
<organism evidence="12 13">
    <name type="scientific">Novilysobacter erysipheiresistens</name>
    <dbReference type="NCBI Taxonomy" id="1749332"/>
    <lineage>
        <taxon>Bacteria</taxon>
        <taxon>Pseudomonadati</taxon>
        <taxon>Pseudomonadota</taxon>
        <taxon>Gammaproteobacteria</taxon>
        <taxon>Lysobacterales</taxon>
        <taxon>Lysobacteraceae</taxon>
        <taxon>Novilysobacter</taxon>
    </lineage>
</organism>
<evidence type="ECO:0000256" key="5">
    <source>
        <dbReference type="ARBA" id="ARBA00022801"/>
    </source>
</evidence>
<evidence type="ECO:0000256" key="7">
    <source>
        <dbReference type="ARBA" id="ARBA00023049"/>
    </source>
</evidence>
<keyword evidence="3" id="KW-0645">Protease</keyword>
<evidence type="ECO:0000256" key="8">
    <source>
        <dbReference type="SAM" id="MobiDB-lite"/>
    </source>
</evidence>
<evidence type="ECO:0000259" key="9">
    <source>
        <dbReference type="Pfam" id="PF01551"/>
    </source>
</evidence>
<keyword evidence="4" id="KW-0479">Metal-binding</keyword>
<dbReference type="SUPFAM" id="SSF51261">
    <property type="entry name" value="Duplicated hybrid motif"/>
    <property type="match status" value="1"/>
</dbReference>
<evidence type="ECO:0000256" key="2">
    <source>
        <dbReference type="ARBA" id="ARBA00004196"/>
    </source>
</evidence>
<evidence type="ECO:0000313" key="13">
    <source>
        <dbReference type="Proteomes" id="UP001355056"/>
    </source>
</evidence>
<evidence type="ECO:0000256" key="4">
    <source>
        <dbReference type="ARBA" id="ARBA00022723"/>
    </source>
</evidence>
<dbReference type="CDD" id="cd12797">
    <property type="entry name" value="M23_peptidase"/>
    <property type="match status" value="1"/>
</dbReference>
<name>A0ABU7YYL0_9GAMM</name>
<reference evidence="12 13" key="1">
    <citation type="journal article" date="2016" name="Int. J. Syst. Evol. Microbiol.">
        <title>Lysobacter erysipheiresistens sp. nov., an antagonist of powdery mildew, isolated from tobacco-cultivated soil.</title>
        <authorList>
            <person name="Xie B."/>
            <person name="Li T."/>
            <person name="Lin X."/>
            <person name="Wang C.J."/>
            <person name="Chen Y.J."/>
            <person name="Liu W.J."/>
            <person name="Zhao Z.W."/>
        </authorList>
    </citation>
    <scope>NUCLEOTIDE SEQUENCE [LARGE SCALE GENOMIC DNA]</scope>
    <source>
        <strain evidence="12 13">RS-LYSO-3</strain>
    </source>
</reference>
<proteinExistence type="predicted"/>
<comment type="subcellular location">
    <subcellularLocation>
        <location evidence="2">Cell envelope</location>
    </subcellularLocation>
</comment>
<evidence type="ECO:0000259" key="10">
    <source>
        <dbReference type="Pfam" id="PF04225"/>
    </source>
</evidence>
<sequence length="483" mass="52813">MATPQSGLEPTQDASGQARRERLKTLREAALHRPVLARHLSDGFNGRWSRRQWVQASLFATIGMLVASIVPGFDGLDTVPAHVQRQSMALTLPPLPLARTQGEQGDSWQVVQVEPGQTLGELFEQMGVPATTMYRILEQPGAKQVLTRLRPGAELGFDLPVNGKLRTFRFDRDDTHRVELSIGEDTITEQVTERPSHVRTVVASGEISSSLYASARKAGLSPAAIATLTDEIFQYDIDFSHTQKGDRFSAVYEQVWREGERIGTGEIAAATFTTGGKTYSGFRFEHDGQVGYYTADGRPLKKAFIRMPIPYARVTSGFSKARKHPVLGRTRRHDGVDYGAGTGTPIHAAGDARVKFIGWKSGYGRTIVLDHGRGYTTLYAHMSRFGKYKRGSSIKQGTVIGYVGSSGLATGPHLHYEFRINGVHRNPLTVTMPPAEPLKGAALAAFQAQTAPALARIRQVEQIMYAKVASAEKAKPAKADSKA</sequence>
<protein>
    <submittedName>
        <fullName evidence="12">Peptidoglycan DD-metalloendopeptidase family protein</fullName>
    </submittedName>
</protein>
<evidence type="ECO:0000256" key="1">
    <source>
        <dbReference type="ARBA" id="ARBA00001947"/>
    </source>
</evidence>
<dbReference type="InterPro" id="IPR016047">
    <property type="entry name" value="M23ase_b-sheet_dom"/>
</dbReference>
<dbReference type="InterPro" id="IPR050570">
    <property type="entry name" value="Cell_wall_metabolism_enzyme"/>
</dbReference>